<dbReference type="RefSeq" id="WP_155523075.1">
    <property type="nucleotide sequence ID" value="NZ_JABBZE010000019.1"/>
</dbReference>
<dbReference type="Proteomes" id="UP000542405">
    <property type="component" value="Unassembled WGS sequence"/>
</dbReference>
<accession>A0A848N6I9</accession>
<comment type="caution">
    <text evidence="1">The sequence shown here is derived from an EMBL/GenBank/DDBJ whole genome shotgun (WGS) entry which is preliminary data.</text>
</comment>
<proteinExistence type="predicted"/>
<evidence type="ECO:0000313" key="2">
    <source>
        <dbReference type="Proteomes" id="UP000542405"/>
    </source>
</evidence>
<gene>
    <name evidence="1" type="ORF">HGQ98_04025</name>
</gene>
<dbReference type="EMBL" id="JABBZE010000019">
    <property type="protein sequence ID" value="NMU89049.1"/>
    <property type="molecule type" value="Genomic_DNA"/>
</dbReference>
<sequence>MTAQPALLVRLRAAADSVRHTDQWGVAAVISEASDEIKRLRRELAAERRRPKWNGKT</sequence>
<reference evidence="1 2" key="1">
    <citation type="submission" date="2020-04" db="EMBL/GenBank/DDBJ databases">
        <title>Achromobacter ruhlandii genome sequencing and assembly.</title>
        <authorList>
            <person name="Martins R.C.R."/>
            <person name="Perdigao-Neto L.V."/>
            <person name="Levin A.S.S."/>
            <person name="Costa S.F."/>
        </authorList>
    </citation>
    <scope>NUCLEOTIDE SEQUENCE [LARGE SCALE GENOMIC DNA]</scope>
    <source>
        <strain evidence="1 2">9035ralo</strain>
    </source>
</reference>
<organism evidence="1 2">
    <name type="scientific">Achromobacter ruhlandii</name>
    <dbReference type="NCBI Taxonomy" id="72557"/>
    <lineage>
        <taxon>Bacteria</taxon>
        <taxon>Pseudomonadati</taxon>
        <taxon>Pseudomonadota</taxon>
        <taxon>Betaproteobacteria</taxon>
        <taxon>Burkholderiales</taxon>
        <taxon>Alcaligenaceae</taxon>
        <taxon>Achromobacter</taxon>
    </lineage>
</organism>
<dbReference type="AlphaFoldDB" id="A0A848N6I9"/>
<evidence type="ECO:0000313" key="1">
    <source>
        <dbReference type="EMBL" id="NMU89049.1"/>
    </source>
</evidence>
<name>A0A848N6I9_9BURK</name>
<protein>
    <submittedName>
        <fullName evidence="1">Uncharacterized protein</fullName>
    </submittedName>
</protein>